<dbReference type="Gene3D" id="3.30.1320.10">
    <property type="match status" value="1"/>
</dbReference>
<evidence type="ECO:0000313" key="5">
    <source>
        <dbReference type="Proteomes" id="UP000231371"/>
    </source>
</evidence>
<name>A0A2H0KGM8_9BACT</name>
<dbReference type="PANTHER" id="PTHR12919:SF20">
    <property type="entry name" value="SMALL RIBOSOMAL SUBUNIT PROTEIN BS16M"/>
    <property type="match status" value="1"/>
</dbReference>
<dbReference type="HAMAP" id="MF_00385">
    <property type="entry name" value="Ribosomal_bS16"/>
    <property type="match status" value="1"/>
</dbReference>
<reference evidence="4 5" key="1">
    <citation type="submission" date="2017-09" db="EMBL/GenBank/DDBJ databases">
        <title>Depth-based differentiation of microbial function through sediment-hosted aquifers and enrichment of novel symbionts in the deep terrestrial subsurface.</title>
        <authorList>
            <person name="Probst A.J."/>
            <person name="Ladd B."/>
            <person name="Jarett J.K."/>
            <person name="Geller-Mcgrath D.E."/>
            <person name="Sieber C.M."/>
            <person name="Emerson J.B."/>
            <person name="Anantharaman K."/>
            <person name="Thomas B.C."/>
            <person name="Malmstrom R."/>
            <person name="Stieglmeier M."/>
            <person name="Klingl A."/>
            <person name="Woyke T."/>
            <person name="Ryan C.M."/>
            <person name="Banfield J.F."/>
        </authorList>
    </citation>
    <scope>NUCLEOTIDE SEQUENCE [LARGE SCALE GENOMIC DNA]</scope>
    <source>
        <strain evidence="4">CG11_big_fil_rev_8_21_14_0_20_40_12</strain>
    </source>
</reference>
<accession>A0A2H0KGM8</accession>
<dbReference type="GO" id="GO:0006412">
    <property type="term" value="P:translation"/>
    <property type="evidence" value="ECO:0007669"/>
    <property type="project" value="UniProtKB-UniRule"/>
</dbReference>
<dbReference type="Proteomes" id="UP000231371">
    <property type="component" value="Unassembled WGS sequence"/>
</dbReference>
<dbReference type="SUPFAM" id="SSF54565">
    <property type="entry name" value="Ribosomal protein S16"/>
    <property type="match status" value="1"/>
</dbReference>
<organism evidence="4 5">
    <name type="scientific">Candidatus Shapirobacteria bacterium CG11_big_fil_rev_8_21_14_0_20_40_12</name>
    <dbReference type="NCBI Taxonomy" id="1974889"/>
    <lineage>
        <taxon>Bacteria</taxon>
        <taxon>Candidatus Shapironibacteriota</taxon>
    </lineage>
</organism>
<proteinExistence type="inferred from homology"/>
<keyword evidence="2 3" id="KW-0687">Ribonucleoprotein</keyword>
<protein>
    <recommendedName>
        <fullName evidence="3">Small ribosomal subunit protein bS16</fullName>
    </recommendedName>
</protein>
<gene>
    <name evidence="3" type="primary">rpsP</name>
    <name evidence="4" type="ORF">COV89_00470</name>
</gene>
<dbReference type="PANTHER" id="PTHR12919">
    <property type="entry name" value="30S RIBOSOMAL PROTEIN S16"/>
    <property type="match status" value="1"/>
</dbReference>
<dbReference type="NCBIfam" id="TIGR00002">
    <property type="entry name" value="S16"/>
    <property type="match status" value="1"/>
</dbReference>
<sequence>MSVTIRLSLVGKKGQPVYRILVCEKRSKRNGRFIDQLGHYDPNINPPLLKLDEKKLKSWQEKGAVVSTGLAKLLKK</sequence>
<dbReference type="Pfam" id="PF00886">
    <property type="entry name" value="Ribosomal_S16"/>
    <property type="match status" value="1"/>
</dbReference>
<evidence type="ECO:0000256" key="1">
    <source>
        <dbReference type="ARBA" id="ARBA00022980"/>
    </source>
</evidence>
<dbReference type="AlphaFoldDB" id="A0A2H0KGM8"/>
<comment type="caution">
    <text evidence="4">The sequence shown here is derived from an EMBL/GenBank/DDBJ whole genome shotgun (WGS) entry which is preliminary data.</text>
</comment>
<comment type="similarity">
    <text evidence="3">Belongs to the bacterial ribosomal protein bS16 family.</text>
</comment>
<dbReference type="GO" id="GO:0003735">
    <property type="term" value="F:structural constituent of ribosome"/>
    <property type="evidence" value="ECO:0007669"/>
    <property type="project" value="InterPro"/>
</dbReference>
<evidence type="ECO:0000256" key="3">
    <source>
        <dbReference type="HAMAP-Rule" id="MF_00385"/>
    </source>
</evidence>
<evidence type="ECO:0000313" key="4">
    <source>
        <dbReference type="EMBL" id="PIQ70438.1"/>
    </source>
</evidence>
<dbReference type="EMBL" id="PCVI01000009">
    <property type="protein sequence ID" value="PIQ70438.1"/>
    <property type="molecule type" value="Genomic_DNA"/>
</dbReference>
<dbReference type="InterPro" id="IPR023803">
    <property type="entry name" value="Ribosomal_bS16_dom_sf"/>
</dbReference>
<dbReference type="InterPro" id="IPR000307">
    <property type="entry name" value="Ribosomal_bS16"/>
</dbReference>
<evidence type="ECO:0000256" key="2">
    <source>
        <dbReference type="ARBA" id="ARBA00023274"/>
    </source>
</evidence>
<keyword evidence="1 3" id="KW-0689">Ribosomal protein</keyword>
<dbReference type="GO" id="GO:0005737">
    <property type="term" value="C:cytoplasm"/>
    <property type="evidence" value="ECO:0007669"/>
    <property type="project" value="UniProtKB-ARBA"/>
</dbReference>
<dbReference type="GO" id="GO:0015935">
    <property type="term" value="C:small ribosomal subunit"/>
    <property type="evidence" value="ECO:0007669"/>
    <property type="project" value="TreeGrafter"/>
</dbReference>